<comment type="caution">
    <text evidence="1">The sequence shown here is derived from an EMBL/GenBank/DDBJ whole genome shotgun (WGS) entry which is preliminary data.</text>
</comment>
<name>A0A1J8QL24_9AGAM</name>
<dbReference type="EMBL" id="LVVM01000178">
    <property type="protein sequence ID" value="OJA21359.1"/>
    <property type="molecule type" value="Genomic_DNA"/>
</dbReference>
<keyword evidence="2" id="KW-1185">Reference proteome</keyword>
<evidence type="ECO:0000313" key="1">
    <source>
        <dbReference type="EMBL" id="OJA21359.1"/>
    </source>
</evidence>
<evidence type="ECO:0000313" key="2">
    <source>
        <dbReference type="Proteomes" id="UP000183567"/>
    </source>
</evidence>
<dbReference type="AlphaFoldDB" id="A0A1J8QL24"/>
<accession>A0A1J8QL24</accession>
<proteinExistence type="predicted"/>
<organism evidence="1 2">
    <name type="scientific">Rhizopogon vesiculosus</name>
    <dbReference type="NCBI Taxonomy" id="180088"/>
    <lineage>
        <taxon>Eukaryota</taxon>
        <taxon>Fungi</taxon>
        <taxon>Dikarya</taxon>
        <taxon>Basidiomycota</taxon>
        <taxon>Agaricomycotina</taxon>
        <taxon>Agaricomycetes</taxon>
        <taxon>Agaricomycetidae</taxon>
        <taxon>Boletales</taxon>
        <taxon>Suillineae</taxon>
        <taxon>Rhizopogonaceae</taxon>
        <taxon>Rhizopogon</taxon>
    </lineage>
</organism>
<reference evidence="1 2" key="1">
    <citation type="submission" date="2016-03" db="EMBL/GenBank/DDBJ databases">
        <title>Comparative genomics of the ectomycorrhizal sister species Rhizopogon vinicolor and Rhizopogon vesiculosus (Basidiomycota: Boletales) reveals a divergence of the mating type B locus.</title>
        <authorList>
            <person name="Mujic A.B."/>
            <person name="Kuo A."/>
            <person name="Tritt A."/>
            <person name="Lipzen A."/>
            <person name="Chen C."/>
            <person name="Johnson J."/>
            <person name="Sharma A."/>
            <person name="Barry K."/>
            <person name="Grigoriev I.V."/>
            <person name="Spatafora J.W."/>
        </authorList>
    </citation>
    <scope>NUCLEOTIDE SEQUENCE [LARGE SCALE GENOMIC DNA]</scope>
    <source>
        <strain evidence="1 2">AM-OR11-056</strain>
    </source>
</reference>
<dbReference type="OrthoDB" id="3598281at2759"/>
<sequence>MDSWWDGNGMVFRKYGMHFEDHACVTTLRDSPDIPHVFAHRITESRELLRGLILNNCSEWMADDSWFKLSFADVRNMISGRWNGERTSPSTLVICDRSQKEVRLAHGIYGIVETCFVRIGGVKYQVHNVAEPEPSIPTSNVDADLLIYYARADETAVRRKFVTFCEAYRGNMVPVIVVVKGLNDTKAAQDWVERYLMQHSNGAGRPFSTFAPAGGARDRHAEQELQELIQQSCLIRSEGKGDGMHKSVVNFLSRWL</sequence>
<protein>
    <submittedName>
        <fullName evidence="1">Uncharacterized protein</fullName>
    </submittedName>
</protein>
<dbReference type="Proteomes" id="UP000183567">
    <property type="component" value="Unassembled WGS sequence"/>
</dbReference>
<gene>
    <name evidence="1" type="ORF">AZE42_10020</name>
</gene>